<dbReference type="Pfam" id="PF02674">
    <property type="entry name" value="Colicin_V"/>
    <property type="match status" value="1"/>
</dbReference>
<dbReference type="SUPFAM" id="SSF103473">
    <property type="entry name" value="MFS general substrate transporter"/>
    <property type="match status" value="1"/>
</dbReference>
<evidence type="ECO:0000256" key="3">
    <source>
        <dbReference type="ARBA" id="ARBA00022989"/>
    </source>
</evidence>
<dbReference type="RefSeq" id="WP_101264403.1">
    <property type="nucleotide sequence ID" value="NZ_CP024199.1"/>
</dbReference>
<evidence type="ECO:0000256" key="2">
    <source>
        <dbReference type="ARBA" id="ARBA00022692"/>
    </source>
</evidence>
<dbReference type="GO" id="GO:0009403">
    <property type="term" value="P:toxin biosynthetic process"/>
    <property type="evidence" value="ECO:0007669"/>
    <property type="project" value="InterPro"/>
</dbReference>
<dbReference type="EMBL" id="CP024199">
    <property type="protein sequence ID" value="AUG53338.1"/>
    <property type="molecule type" value="Genomic_DNA"/>
</dbReference>
<feature type="transmembrane region" description="Helical" evidence="5">
    <location>
        <begin position="14"/>
        <end position="36"/>
    </location>
</feature>
<dbReference type="EMBL" id="NWTK01000002">
    <property type="protein sequence ID" value="PKR55356.1"/>
    <property type="molecule type" value="Genomic_DNA"/>
</dbReference>
<keyword evidence="3 5" id="KW-1133">Transmembrane helix</keyword>
<dbReference type="PANTHER" id="PTHR36926:SF1">
    <property type="entry name" value="COLICIN V PRODUCTION PROTEIN"/>
    <property type="match status" value="1"/>
</dbReference>
<dbReference type="InterPro" id="IPR003825">
    <property type="entry name" value="Colicin-V_CvpA"/>
</dbReference>
<keyword evidence="8" id="KW-1185">Reference proteome</keyword>
<evidence type="ECO:0000256" key="5">
    <source>
        <dbReference type="SAM" id="Phobius"/>
    </source>
</evidence>
<name>A0A2N3KY00_9PROT</name>
<dbReference type="InterPro" id="IPR036259">
    <property type="entry name" value="MFS_trans_sf"/>
</dbReference>
<evidence type="ECO:0000256" key="1">
    <source>
        <dbReference type="ARBA" id="ARBA00004141"/>
    </source>
</evidence>
<evidence type="ECO:0000313" key="7">
    <source>
        <dbReference type="EMBL" id="PKR55356.1"/>
    </source>
</evidence>
<dbReference type="AlphaFoldDB" id="A0A2N3KY00"/>
<proteinExistence type="predicted"/>
<sequence length="228" mass="25012">MDFSFLSELGARDVFDLVVVAIVLLSGLFAFFRGFVHESLSMLGWVGAGVTALYGYPVARPYVRELIPSQLIADLATGIGLFVLSYLIFSFISGRIAKAVQNSGLDSLDSTLGFIFGLVRGGLVVCIAYLALSWLMPPSQQPEWVQTARTRPVLQEGAYLLKAAMPDALFDNTAEEIARTQREADARDETYRKLLGPTPKARESAPIEGYTQEEIDAKNRLIDAVTQQ</sequence>
<evidence type="ECO:0000313" key="8">
    <source>
        <dbReference type="Proteomes" id="UP000233458"/>
    </source>
</evidence>
<evidence type="ECO:0000256" key="4">
    <source>
        <dbReference type="ARBA" id="ARBA00023136"/>
    </source>
</evidence>
<reference evidence="6 8" key="2">
    <citation type="submission" date="2017-10" db="EMBL/GenBank/DDBJ databases">
        <title>Biodiversity and function of Thalassospira species in the particle-attached aromatic-hydrocarbon-degrading consortia from the surface seawater of the China South Sea.</title>
        <authorList>
            <person name="Dong C."/>
            <person name="Liu R."/>
            <person name="Shao Z."/>
        </authorList>
    </citation>
    <scope>NUCLEOTIDE SEQUENCE [LARGE SCALE GENOMIC DNA]</scope>
    <source>
        <strain evidence="6 8">CSC3H3</strain>
    </source>
</reference>
<reference evidence="7 9" key="1">
    <citation type="submission" date="2017-09" db="EMBL/GenBank/DDBJ databases">
        <title>Biodiversity and function of Thalassospira species in the particle-attached aromatic-hydrocarbon-degrading consortia from the surface seawater of the South China Sea.</title>
        <authorList>
            <person name="Dong C."/>
            <person name="Liu R."/>
            <person name="Shao Z."/>
        </authorList>
    </citation>
    <scope>NUCLEOTIDE SEQUENCE [LARGE SCALE GENOMIC DNA]</scope>
    <source>
        <strain evidence="7 9">CSC1P2</strain>
    </source>
</reference>
<organism evidence="7 9">
    <name type="scientific">Thalassospira marina</name>
    <dbReference type="NCBI Taxonomy" id="2048283"/>
    <lineage>
        <taxon>Bacteria</taxon>
        <taxon>Pseudomonadati</taxon>
        <taxon>Pseudomonadota</taxon>
        <taxon>Alphaproteobacteria</taxon>
        <taxon>Rhodospirillales</taxon>
        <taxon>Thalassospiraceae</taxon>
        <taxon>Thalassospira</taxon>
    </lineage>
</organism>
<dbReference type="InterPro" id="IPR052719">
    <property type="entry name" value="CvpA-like"/>
</dbReference>
<evidence type="ECO:0000313" key="6">
    <source>
        <dbReference type="EMBL" id="AUG53338.1"/>
    </source>
</evidence>
<keyword evidence="4 5" id="KW-0472">Membrane</keyword>
<protein>
    <submittedName>
        <fullName evidence="7">Colicin V production protein</fullName>
    </submittedName>
</protein>
<feature type="transmembrane region" description="Helical" evidence="5">
    <location>
        <begin position="42"/>
        <end position="59"/>
    </location>
</feature>
<dbReference type="Proteomes" id="UP000233597">
    <property type="component" value="Unassembled WGS sequence"/>
</dbReference>
<feature type="transmembrane region" description="Helical" evidence="5">
    <location>
        <begin position="71"/>
        <end position="92"/>
    </location>
</feature>
<evidence type="ECO:0000313" key="9">
    <source>
        <dbReference type="Proteomes" id="UP000233597"/>
    </source>
</evidence>
<gene>
    <name evidence="7" type="ORF">COO20_04060</name>
    <name evidence="6" type="ORF">CSC3H3_11900</name>
</gene>
<dbReference type="GO" id="GO:0016020">
    <property type="term" value="C:membrane"/>
    <property type="evidence" value="ECO:0007669"/>
    <property type="project" value="UniProtKB-SubCell"/>
</dbReference>
<comment type="subcellular location">
    <subcellularLocation>
        <location evidence="1">Membrane</location>
        <topology evidence="1">Multi-pass membrane protein</topology>
    </subcellularLocation>
</comment>
<feature type="transmembrane region" description="Helical" evidence="5">
    <location>
        <begin position="112"/>
        <end position="132"/>
    </location>
</feature>
<dbReference type="KEGG" id="thac:CSC3H3_11900"/>
<keyword evidence="2 5" id="KW-0812">Transmembrane</keyword>
<dbReference type="OrthoDB" id="9806894at2"/>
<dbReference type="PANTHER" id="PTHR36926">
    <property type="entry name" value="COLICIN V PRODUCTION PROTEIN"/>
    <property type="match status" value="1"/>
</dbReference>
<dbReference type="Proteomes" id="UP000233458">
    <property type="component" value="Chromosome"/>
</dbReference>
<accession>A0A2N3KY00</accession>